<dbReference type="Proteomes" id="UP001230504">
    <property type="component" value="Unassembled WGS sequence"/>
</dbReference>
<dbReference type="GeneID" id="85437165"/>
<accession>A0AAD8V0A7</accession>
<dbReference type="AlphaFoldDB" id="A0AAD8V0A7"/>
<dbReference type="EMBL" id="JAHLJV010000080">
    <property type="protein sequence ID" value="KAK1574108.1"/>
    <property type="molecule type" value="Genomic_DNA"/>
</dbReference>
<comment type="caution">
    <text evidence="1">The sequence shown here is derived from an EMBL/GenBank/DDBJ whole genome shotgun (WGS) entry which is preliminary data.</text>
</comment>
<name>A0AAD8V0A7_9PEZI</name>
<keyword evidence="2" id="KW-1185">Reference proteome</keyword>
<organism evidence="1 2">
    <name type="scientific">Colletotrichum navitas</name>
    <dbReference type="NCBI Taxonomy" id="681940"/>
    <lineage>
        <taxon>Eukaryota</taxon>
        <taxon>Fungi</taxon>
        <taxon>Dikarya</taxon>
        <taxon>Ascomycota</taxon>
        <taxon>Pezizomycotina</taxon>
        <taxon>Sordariomycetes</taxon>
        <taxon>Hypocreomycetidae</taxon>
        <taxon>Glomerellales</taxon>
        <taxon>Glomerellaceae</taxon>
        <taxon>Colletotrichum</taxon>
        <taxon>Colletotrichum graminicola species complex</taxon>
    </lineage>
</organism>
<evidence type="ECO:0000313" key="2">
    <source>
        <dbReference type="Proteomes" id="UP001230504"/>
    </source>
</evidence>
<reference evidence="1" key="1">
    <citation type="submission" date="2021-06" db="EMBL/GenBank/DDBJ databases">
        <title>Comparative genomics, transcriptomics and evolutionary studies reveal genomic signatures of adaptation to plant cell wall in hemibiotrophic fungi.</title>
        <authorList>
            <consortium name="DOE Joint Genome Institute"/>
            <person name="Baroncelli R."/>
            <person name="Diaz J.F."/>
            <person name="Benocci T."/>
            <person name="Peng M."/>
            <person name="Battaglia E."/>
            <person name="Haridas S."/>
            <person name="Andreopoulos W."/>
            <person name="Labutti K."/>
            <person name="Pangilinan J."/>
            <person name="Floch G.L."/>
            <person name="Makela M.R."/>
            <person name="Henrissat B."/>
            <person name="Grigoriev I.V."/>
            <person name="Crouch J.A."/>
            <person name="De Vries R.P."/>
            <person name="Sukno S.A."/>
            <person name="Thon M.R."/>
        </authorList>
    </citation>
    <scope>NUCLEOTIDE SEQUENCE</scope>
    <source>
        <strain evidence="1">CBS 125086</strain>
    </source>
</reference>
<dbReference type="RefSeq" id="XP_060409658.1">
    <property type="nucleotide sequence ID" value="XM_060552925.1"/>
</dbReference>
<proteinExistence type="predicted"/>
<evidence type="ECO:0000313" key="1">
    <source>
        <dbReference type="EMBL" id="KAK1574108.1"/>
    </source>
</evidence>
<sequence>MRWLGTTAHSTRVPMPNPAGSTALAAAPRGLPCLRLPYTTYNHLQLSAGPGSPPGAAPLFANHRPGGNHVSEPTAAPFLAVLARRPGAPRHVGLRVLCIVHVDPSTTYHLSTCTVLKARRMDPSLSHAYATLSNVVRFVYPFLPDTRHPIDHSSKGTELPGIFLHHYSHVQKLLGVCNDNPPPPGEDGQGKPPSIRAFDELTCRGSISLHVFASQTIRCRGPDPYTSYGI</sequence>
<protein>
    <submittedName>
        <fullName evidence="1">Uncharacterized protein</fullName>
    </submittedName>
</protein>
<gene>
    <name evidence="1" type="ORF">LY79DRAFT_389344</name>
</gene>